<dbReference type="CDD" id="cd14291">
    <property type="entry name" value="UBA1_NUB1_like"/>
    <property type="match status" value="1"/>
</dbReference>
<feature type="compositionally biased region" description="Polar residues" evidence="1">
    <location>
        <begin position="649"/>
        <end position="659"/>
    </location>
</feature>
<feature type="compositionally biased region" description="Polar residues" evidence="1">
    <location>
        <begin position="297"/>
        <end position="313"/>
    </location>
</feature>
<gene>
    <name evidence="4" type="ORF">SELO1098_LOCUS4743</name>
</gene>
<dbReference type="InterPro" id="IPR009060">
    <property type="entry name" value="UBA-like_sf"/>
</dbReference>
<dbReference type="AlphaFoldDB" id="A0A7S3GTA6"/>
<reference evidence="4" key="1">
    <citation type="submission" date="2021-01" db="EMBL/GenBank/DDBJ databases">
        <authorList>
            <person name="Corre E."/>
            <person name="Pelletier E."/>
            <person name="Niang G."/>
            <person name="Scheremetjew M."/>
            <person name="Finn R."/>
            <person name="Kale V."/>
            <person name="Holt S."/>
            <person name="Cochrane G."/>
            <person name="Meng A."/>
            <person name="Brown T."/>
            <person name="Cohen L."/>
        </authorList>
    </citation>
    <scope>NUCLEOTIDE SEQUENCE</scope>
    <source>
        <strain evidence="4">CCAP 955/1</strain>
    </source>
</reference>
<evidence type="ECO:0008006" key="5">
    <source>
        <dbReference type="Google" id="ProtNLM"/>
    </source>
</evidence>
<feature type="region of interest" description="Disordered" evidence="1">
    <location>
        <begin position="506"/>
        <end position="554"/>
    </location>
</feature>
<dbReference type="Gene3D" id="2.20.70.10">
    <property type="match status" value="1"/>
</dbReference>
<evidence type="ECO:0000313" key="4">
    <source>
        <dbReference type="EMBL" id="CAE0275914.1"/>
    </source>
</evidence>
<feature type="compositionally biased region" description="Basic and acidic residues" evidence="1">
    <location>
        <begin position="196"/>
        <end position="225"/>
    </location>
</feature>
<feature type="region of interest" description="Disordered" evidence="1">
    <location>
        <begin position="420"/>
        <end position="494"/>
    </location>
</feature>
<feature type="compositionally biased region" description="Polar residues" evidence="1">
    <location>
        <begin position="341"/>
        <end position="367"/>
    </location>
</feature>
<dbReference type="EMBL" id="HBIC01009638">
    <property type="protein sequence ID" value="CAE0275914.1"/>
    <property type="molecule type" value="Transcribed_RNA"/>
</dbReference>
<feature type="compositionally biased region" description="Polar residues" evidence="1">
    <location>
        <begin position="538"/>
        <end position="554"/>
    </location>
</feature>
<feature type="compositionally biased region" description="Low complexity" evidence="1">
    <location>
        <begin position="808"/>
        <end position="820"/>
    </location>
</feature>
<feature type="domain" description="UBA" evidence="3">
    <location>
        <begin position="858"/>
        <end position="902"/>
    </location>
</feature>
<feature type="compositionally biased region" description="Low complexity" evidence="1">
    <location>
        <begin position="274"/>
        <end position="286"/>
    </location>
</feature>
<evidence type="ECO:0000259" key="2">
    <source>
        <dbReference type="PROSITE" id="PS50020"/>
    </source>
</evidence>
<accession>A0A7S3GTA6</accession>
<feature type="region of interest" description="Disordered" evidence="1">
    <location>
        <begin position="797"/>
        <end position="859"/>
    </location>
</feature>
<feature type="compositionally biased region" description="Low complexity" evidence="1">
    <location>
        <begin position="765"/>
        <end position="785"/>
    </location>
</feature>
<dbReference type="CDD" id="cd00201">
    <property type="entry name" value="WW"/>
    <property type="match status" value="1"/>
</dbReference>
<protein>
    <recommendedName>
        <fullName evidence="5">UBA domain-containing protein</fullName>
    </recommendedName>
</protein>
<feature type="region of interest" description="Disordered" evidence="1">
    <location>
        <begin position="575"/>
        <end position="605"/>
    </location>
</feature>
<proteinExistence type="predicted"/>
<evidence type="ECO:0000259" key="3">
    <source>
        <dbReference type="PROSITE" id="PS50030"/>
    </source>
</evidence>
<dbReference type="SMART" id="SM00456">
    <property type="entry name" value="WW"/>
    <property type="match status" value="1"/>
</dbReference>
<dbReference type="SUPFAM" id="SSF46934">
    <property type="entry name" value="UBA-like"/>
    <property type="match status" value="1"/>
</dbReference>
<dbReference type="Gene3D" id="1.10.8.10">
    <property type="entry name" value="DNA helicase RuvA subunit, C-terminal domain"/>
    <property type="match status" value="1"/>
</dbReference>
<dbReference type="PROSITE" id="PS50020">
    <property type="entry name" value="WW_DOMAIN_2"/>
    <property type="match status" value="1"/>
</dbReference>
<organism evidence="4">
    <name type="scientific">Spumella elongata</name>
    <dbReference type="NCBI Taxonomy" id="89044"/>
    <lineage>
        <taxon>Eukaryota</taxon>
        <taxon>Sar</taxon>
        <taxon>Stramenopiles</taxon>
        <taxon>Ochrophyta</taxon>
        <taxon>Chrysophyceae</taxon>
        <taxon>Chromulinales</taxon>
        <taxon>Chromulinaceae</taxon>
        <taxon>Spumella</taxon>
    </lineage>
</organism>
<dbReference type="InterPro" id="IPR036020">
    <property type="entry name" value="WW_dom_sf"/>
</dbReference>
<evidence type="ECO:0000256" key="1">
    <source>
        <dbReference type="SAM" id="MobiDB-lite"/>
    </source>
</evidence>
<feature type="compositionally biased region" description="Polar residues" evidence="1">
    <location>
        <begin position="726"/>
        <end position="741"/>
    </location>
</feature>
<dbReference type="PROSITE" id="PS50030">
    <property type="entry name" value="UBA"/>
    <property type="match status" value="1"/>
</dbReference>
<feature type="compositionally biased region" description="Basic and acidic residues" evidence="1">
    <location>
        <begin position="716"/>
        <end position="725"/>
    </location>
</feature>
<feature type="region of interest" description="Disordered" evidence="1">
    <location>
        <begin position="186"/>
        <end position="403"/>
    </location>
</feature>
<name>A0A7S3GTA6_9STRA</name>
<dbReference type="InterPro" id="IPR001202">
    <property type="entry name" value="WW_dom"/>
</dbReference>
<feature type="compositionally biased region" description="Basic and acidic residues" evidence="1">
    <location>
        <begin position="513"/>
        <end position="528"/>
    </location>
</feature>
<sequence>MQAKKEGSIGELLEKALRKLNQMDHYDEYLQRLNSEWYYTPNDLILAHDDEKVWAELKFPGRLKIELAKLLEESQAVESDDEFYHTNPLAKEASSRDIVSEEVDEEESPYDAPVVDNNELEYNSWVKCWAPEHECYYFYNTHSQESSWEDPYGADETAVYDVYQYNEETQEWIVIEDNTSAYQGYDAEGNYLHGDTPSEEKEPTSRTESKEHDSFATFTRPRDPHSSGMSVDHPDALFALSPNRPGAKNVHPSPHRHYDESKANYKFSLRGGKSIPSPGRSPVPVRRVPKPIRLAVSNLSDDSGSDNTPTTTPKKLDSLFKEGSAKKGPKDKHSPLDSKPSGYNSTSGRSNYESKLTPTNQFSTKGTSKGALMANAASKESPMLYREDSGSMDSETEYPTRHANGAYANGAYAGAYANTNLTTKPTTSNTTDDALYTSEHNQPGDEHYTQAENDAYYSNFYSTSEKYEPHPSSDSYDPDLQFSSSTSHSKHKKLQYKSEFTHYQEMPDFSSQKTEERVLEESYYHHTSEPSAPREPTTDSTYRNPFSTKTVKSQDSPHIIGLPAFVPVVAPNLYTPNGRNRKYSQDEKETISDSTVTYATPVPDNDPTGENYFMLDSPAVSPIGRVGANNVQLMEIAMGTPSSPALDGSDTNKPSSRSAGLQKKPKSALGKLLHMNPFKQKGPSVPVTPPPPRDNSRDNDRTSVNNPHSSAYRTARQAERREARKSTTSNPSNDIVITNNAVPVATKMRPFPSTSPPMHYEADHSANNNSNRSTTNTNNANNTKNNAEYYNAASVGEKHDLGRRRKPAPAAADSAASTASQEQFYAQHGTEKQYKYHPNNPEHSARVQKSRGKGSTSSNDELQHLQNLQVLMDMGFGESESIMALNMCSNDLTEATQMLFESRG</sequence>
<feature type="region of interest" description="Disordered" evidence="1">
    <location>
        <begin position="639"/>
        <end position="785"/>
    </location>
</feature>
<feature type="compositionally biased region" description="Low complexity" evidence="1">
    <location>
        <begin position="420"/>
        <end position="431"/>
    </location>
</feature>
<dbReference type="PROSITE" id="PS01159">
    <property type="entry name" value="WW_DOMAIN_1"/>
    <property type="match status" value="1"/>
</dbReference>
<feature type="domain" description="WW" evidence="2">
    <location>
        <begin position="123"/>
        <end position="153"/>
    </location>
</feature>
<dbReference type="SUPFAM" id="SSF51045">
    <property type="entry name" value="WW domain"/>
    <property type="match status" value="1"/>
</dbReference>
<feature type="compositionally biased region" description="Basic and acidic residues" evidence="1">
    <location>
        <begin position="314"/>
        <end position="325"/>
    </location>
</feature>
<dbReference type="InterPro" id="IPR015940">
    <property type="entry name" value="UBA"/>
</dbReference>
<dbReference type="Pfam" id="PF00397">
    <property type="entry name" value="WW"/>
    <property type="match status" value="1"/>
</dbReference>